<dbReference type="Proteomes" id="UP000501568">
    <property type="component" value="Chromosome"/>
</dbReference>
<evidence type="ECO:0000256" key="1">
    <source>
        <dbReference type="SAM" id="MobiDB-lite"/>
    </source>
</evidence>
<dbReference type="GO" id="GO:0006878">
    <property type="term" value="P:intracellular copper ion homeostasis"/>
    <property type="evidence" value="ECO:0007669"/>
    <property type="project" value="InterPro"/>
</dbReference>
<reference evidence="3 4" key="1">
    <citation type="submission" date="2020-02" db="EMBL/GenBank/DDBJ databases">
        <authorList>
            <person name="Zheng R.K."/>
            <person name="Sun C.M."/>
        </authorList>
    </citation>
    <scope>NUCLEOTIDE SEQUENCE [LARGE SCALE GENOMIC DNA]</scope>
    <source>
        <strain evidence="4">zrk23</strain>
    </source>
</reference>
<dbReference type="SUPFAM" id="SSF103515">
    <property type="entry name" value="Autotransporter"/>
    <property type="match status" value="1"/>
</dbReference>
<dbReference type="InterPro" id="IPR007939">
    <property type="entry name" value="Cu-R_B_prcur"/>
</dbReference>
<dbReference type="GO" id="GO:0009279">
    <property type="term" value="C:cell outer membrane"/>
    <property type="evidence" value="ECO:0007669"/>
    <property type="project" value="InterPro"/>
</dbReference>
<keyword evidence="4" id="KW-1185">Reference proteome</keyword>
<protein>
    <submittedName>
        <fullName evidence="3">Copper resistance protein B</fullName>
    </submittedName>
</protein>
<feature type="chain" id="PRO_5026282883" evidence="2">
    <location>
        <begin position="19"/>
        <end position="313"/>
    </location>
</feature>
<dbReference type="AlphaFoldDB" id="A0A6G6YAJ4"/>
<organism evidence="3 4">
    <name type="scientific">Stakelama tenebrarum</name>
    <dbReference type="NCBI Taxonomy" id="2711215"/>
    <lineage>
        <taxon>Bacteria</taxon>
        <taxon>Pseudomonadati</taxon>
        <taxon>Pseudomonadota</taxon>
        <taxon>Alphaproteobacteria</taxon>
        <taxon>Sphingomonadales</taxon>
        <taxon>Sphingomonadaceae</taxon>
        <taxon>Stakelama</taxon>
    </lineage>
</organism>
<sequence>MKYLAALLLAGVATPALAQHAGHDMQVPPKAESPAEEDHSMPMQHGDPAMQDMPMMDHGASSQDPPVAGPPPAARTGPAHAADTVFDPQAMAVARAQTEQAMGAILTSKVLIDRVEYRARDGDDGYLWDGQAWYGGDIDKLWIKSEGEGSFGEPLEHGEAQALWSHALDPWFDLQIGVRQDFGVGPDRTHLAIGVQGLAPYWFEVDGALFVSNEGDVTARAEAEYDLRLTQKLILQPRAEVNLSAQDIPELGIGSGLSTAEAGLRLRYAIEPQFAPYVGVSWERSFGHTRDYARQQGEPSGGFAFTFGLRSWF</sequence>
<dbReference type="Gene3D" id="2.40.128.130">
    <property type="entry name" value="Autotransporter beta-domain"/>
    <property type="match status" value="1"/>
</dbReference>
<evidence type="ECO:0000256" key="2">
    <source>
        <dbReference type="SAM" id="SignalP"/>
    </source>
</evidence>
<gene>
    <name evidence="3" type="ORF">G5C33_08050</name>
</gene>
<dbReference type="Pfam" id="PF05275">
    <property type="entry name" value="CopB"/>
    <property type="match status" value="1"/>
</dbReference>
<dbReference type="EMBL" id="CP049109">
    <property type="protein sequence ID" value="QIG81837.1"/>
    <property type="molecule type" value="Genomic_DNA"/>
</dbReference>
<feature type="signal peptide" evidence="2">
    <location>
        <begin position="1"/>
        <end position="18"/>
    </location>
</feature>
<evidence type="ECO:0000313" key="4">
    <source>
        <dbReference type="Proteomes" id="UP000501568"/>
    </source>
</evidence>
<accession>A0A6G6YAJ4</accession>
<proteinExistence type="predicted"/>
<feature type="region of interest" description="Disordered" evidence="1">
    <location>
        <begin position="20"/>
        <end position="80"/>
    </location>
</feature>
<keyword evidence="2" id="KW-0732">Signal</keyword>
<evidence type="ECO:0000313" key="3">
    <source>
        <dbReference type="EMBL" id="QIG81837.1"/>
    </source>
</evidence>
<dbReference type="InterPro" id="IPR036709">
    <property type="entry name" value="Autotransporte_beta_dom_sf"/>
</dbReference>
<dbReference type="GO" id="GO:0005507">
    <property type="term" value="F:copper ion binding"/>
    <property type="evidence" value="ECO:0007669"/>
    <property type="project" value="InterPro"/>
</dbReference>
<name>A0A6G6YAJ4_9SPHN</name>
<dbReference type="KEGG" id="spzr:G5C33_08050"/>